<dbReference type="Proteomes" id="UP000199169">
    <property type="component" value="Unassembled WGS sequence"/>
</dbReference>
<name>A0A1A8XLH4_9PROT</name>
<dbReference type="AlphaFoldDB" id="A0A1A8XLH4"/>
<evidence type="ECO:0000313" key="1">
    <source>
        <dbReference type="EMBL" id="SBT04798.1"/>
    </source>
</evidence>
<keyword evidence="2" id="KW-1185">Reference proteome</keyword>
<sequence>MNFSDVLKALNQASAFELFRMRAAIDRVLDQPHWLDAIRGRLRIGQLVEYFDCQANAACPAEILELRRTRALVREIATQKRWLISYAAFNVDGADVQIREQARQGLGRNEVTVGEVLGFLDSNHRQRSGKVIRLNEKTVTLLCGRERWRVAYTFLHRVVESQVLDGEVLEIGFSSDDAQGQQEEP</sequence>
<reference evidence="1 2" key="1">
    <citation type="submission" date="2016-06" db="EMBL/GenBank/DDBJ databases">
        <authorList>
            <person name="Kjaerup R.B."/>
            <person name="Dalgaard T.S."/>
            <person name="Juul-Madsen H.R."/>
        </authorList>
    </citation>
    <scope>NUCLEOTIDE SEQUENCE [LARGE SCALE GENOMIC DNA]</scope>
    <source>
        <strain evidence="1">3</strain>
    </source>
</reference>
<gene>
    <name evidence="1" type="ORF">ACCAA_180065</name>
</gene>
<evidence type="ECO:0000313" key="2">
    <source>
        <dbReference type="Proteomes" id="UP000199169"/>
    </source>
</evidence>
<organism evidence="1 2">
    <name type="scientific">Candidatus Accumulibacter aalborgensis</name>
    <dbReference type="NCBI Taxonomy" id="1860102"/>
    <lineage>
        <taxon>Bacteria</taxon>
        <taxon>Pseudomonadati</taxon>
        <taxon>Pseudomonadota</taxon>
        <taxon>Betaproteobacteria</taxon>
        <taxon>Candidatus Accumulibacter</taxon>
    </lineage>
</organism>
<dbReference type="EMBL" id="FLQX01000090">
    <property type="protein sequence ID" value="SBT04798.1"/>
    <property type="molecule type" value="Genomic_DNA"/>
</dbReference>
<dbReference type="RefSeq" id="WP_186406174.1">
    <property type="nucleotide sequence ID" value="NZ_FLQX01000090.1"/>
</dbReference>
<proteinExistence type="predicted"/>
<protein>
    <submittedName>
        <fullName evidence="1">Uncharacterized protein</fullName>
    </submittedName>
</protein>
<accession>A0A1A8XLH4</accession>